<sequence length="283" mass="31037">MPRGDMMHRLWFITNPGSGTATQAKCDAIEAAFRERGVDLVGRTGFPEDALPTATQLDEHRVDTVILFAGDGTINATLDALRDWQGKFLILPGGTMNLLAKGLHDTLDPGEIITAAYRRSATVALPFVEAGPNRAYVGLILGPAAHWFRAREEVRKRRFARLWRVARHAWTRTFGRGLRIVGVPGLRRGYQAVFAHPDPHGIELSGIDARDWRSIIELGWTFASGEWATAAPVTRVIVAQFTLGGSKPVLGLFDGEPVTLDPGTRIGCGISAQIFIDTRKEDM</sequence>
<evidence type="ECO:0000313" key="3">
    <source>
        <dbReference type="Proteomes" id="UP000788153"/>
    </source>
</evidence>
<evidence type="ECO:0000259" key="1">
    <source>
        <dbReference type="PROSITE" id="PS50146"/>
    </source>
</evidence>
<dbReference type="Proteomes" id="UP000788153">
    <property type="component" value="Unassembled WGS sequence"/>
</dbReference>
<dbReference type="Gene3D" id="3.40.50.10330">
    <property type="entry name" value="Probable inorganic polyphosphate/atp-NAD kinase, domain 1"/>
    <property type="match status" value="1"/>
</dbReference>
<dbReference type="SUPFAM" id="SSF111331">
    <property type="entry name" value="NAD kinase/diacylglycerol kinase-like"/>
    <property type="match status" value="1"/>
</dbReference>
<dbReference type="PROSITE" id="PS50146">
    <property type="entry name" value="DAGK"/>
    <property type="match status" value="1"/>
</dbReference>
<dbReference type="InterPro" id="IPR001206">
    <property type="entry name" value="Diacylglycerol_kinase_cat_dom"/>
</dbReference>
<dbReference type="RefSeq" id="WP_244935274.1">
    <property type="nucleotide sequence ID" value="NZ_VDYR01000001.1"/>
</dbReference>
<keyword evidence="3" id="KW-1185">Reference proteome</keyword>
<evidence type="ECO:0000313" key="2">
    <source>
        <dbReference type="EMBL" id="NIJ24301.1"/>
    </source>
</evidence>
<organism evidence="2 3">
    <name type="scientific">Sphingomonas japonica</name>
    <dbReference type="NCBI Taxonomy" id="511662"/>
    <lineage>
        <taxon>Bacteria</taxon>
        <taxon>Pseudomonadati</taxon>
        <taxon>Pseudomonadota</taxon>
        <taxon>Alphaproteobacteria</taxon>
        <taxon>Sphingomonadales</taxon>
        <taxon>Sphingomonadaceae</taxon>
        <taxon>Sphingomonas</taxon>
    </lineage>
</organism>
<dbReference type="Pfam" id="PF00781">
    <property type="entry name" value="DAGK_cat"/>
    <property type="match status" value="1"/>
</dbReference>
<comment type="caution">
    <text evidence="2">The sequence shown here is derived from an EMBL/GenBank/DDBJ whole genome shotgun (WGS) entry which is preliminary data.</text>
</comment>
<name>A0ABX0U162_9SPHN</name>
<proteinExistence type="predicted"/>
<dbReference type="EMBL" id="JAASQP010000001">
    <property type="protein sequence ID" value="NIJ24301.1"/>
    <property type="molecule type" value="Genomic_DNA"/>
</dbReference>
<accession>A0ABX0U162</accession>
<dbReference type="InterPro" id="IPR017438">
    <property type="entry name" value="ATP-NAD_kinase_N"/>
</dbReference>
<gene>
    <name evidence="2" type="ORF">FHT01_001843</name>
</gene>
<feature type="domain" description="DAGKc" evidence="1">
    <location>
        <begin position="5"/>
        <end position="133"/>
    </location>
</feature>
<dbReference type="InterPro" id="IPR016064">
    <property type="entry name" value="NAD/diacylglycerol_kinase_sf"/>
</dbReference>
<protein>
    <recommendedName>
        <fullName evidence="1">DAGKc domain-containing protein</fullName>
    </recommendedName>
</protein>
<reference evidence="2 3" key="1">
    <citation type="submission" date="2020-03" db="EMBL/GenBank/DDBJ databases">
        <title>Genomic Encyclopedia of Type Strains, Phase IV (KMG-IV): sequencing the most valuable type-strain genomes for metagenomic binning, comparative biology and taxonomic classification.</title>
        <authorList>
            <person name="Goeker M."/>
        </authorList>
    </citation>
    <scope>NUCLEOTIDE SEQUENCE [LARGE SCALE GENOMIC DNA]</scope>
    <source>
        <strain evidence="2 3">DSM 22753</strain>
    </source>
</reference>